<keyword evidence="1" id="KW-0732">Signal</keyword>
<evidence type="ECO:0000259" key="2">
    <source>
        <dbReference type="SMART" id="SM00460"/>
    </source>
</evidence>
<feature type="domain" description="Transglutaminase-like" evidence="2">
    <location>
        <begin position="469"/>
        <end position="525"/>
    </location>
</feature>
<proteinExistence type="predicted"/>
<feature type="signal peptide" evidence="1">
    <location>
        <begin position="1"/>
        <end position="20"/>
    </location>
</feature>
<dbReference type="EMBL" id="JBHTBW010000040">
    <property type="protein sequence ID" value="MFC7441878.1"/>
    <property type="molecule type" value="Genomic_DNA"/>
</dbReference>
<evidence type="ECO:0000256" key="1">
    <source>
        <dbReference type="SAM" id="SignalP"/>
    </source>
</evidence>
<evidence type="ECO:0000313" key="3">
    <source>
        <dbReference type="EMBL" id="MFC7441878.1"/>
    </source>
</evidence>
<reference evidence="4" key="1">
    <citation type="journal article" date="2019" name="Int. J. Syst. Evol. Microbiol.">
        <title>The Global Catalogue of Microorganisms (GCM) 10K type strain sequencing project: providing services to taxonomists for standard genome sequencing and annotation.</title>
        <authorList>
            <consortium name="The Broad Institute Genomics Platform"/>
            <consortium name="The Broad Institute Genome Sequencing Center for Infectious Disease"/>
            <person name="Wu L."/>
            <person name="Ma J."/>
        </authorList>
    </citation>
    <scope>NUCLEOTIDE SEQUENCE [LARGE SCALE GENOMIC DNA]</scope>
    <source>
        <strain evidence="4">CGMCC 1.12942</strain>
    </source>
</reference>
<feature type="chain" id="PRO_5046203848" evidence="1">
    <location>
        <begin position="21"/>
        <end position="563"/>
    </location>
</feature>
<dbReference type="InterPro" id="IPR002931">
    <property type="entry name" value="Transglutaminase-like"/>
</dbReference>
<comment type="caution">
    <text evidence="3">The sequence shown here is derived from an EMBL/GenBank/DDBJ whole genome shotgun (WGS) entry which is preliminary data.</text>
</comment>
<dbReference type="InterPro" id="IPR038765">
    <property type="entry name" value="Papain-like_cys_pep_sf"/>
</dbReference>
<dbReference type="RefSeq" id="WP_379865380.1">
    <property type="nucleotide sequence ID" value="NZ_JBHTBW010000040.1"/>
</dbReference>
<organism evidence="3 4">
    <name type="scientific">Laceyella putida</name>
    <dbReference type="NCBI Taxonomy" id="110101"/>
    <lineage>
        <taxon>Bacteria</taxon>
        <taxon>Bacillati</taxon>
        <taxon>Bacillota</taxon>
        <taxon>Bacilli</taxon>
        <taxon>Bacillales</taxon>
        <taxon>Thermoactinomycetaceae</taxon>
        <taxon>Laceyella</taxon>
    </lineage>
</organism>
<sequence length="563" mass="64126">MRWIMTCCAFLTVCIIGMTAYEEGFLSPDEWVQSFPKKPTLQELMEDANRRHTSEKIVMEPYATKVKATLNQPAHNQMHVDTMLPVSGKVAEYQRLSLPYVWIHIEYLGKDGNPNLPDEQDVYARIKMGQFNEKIRLFQGKGEYRVTLRLPDEKKEDTYYLMATFVATNLNADIERDISYSVAAEKAQLKLDNPVMGYSQQRDALTLKGQINKKVRNVLVQLKRGDKESRRVVSVEKGAFEEKIPLIYGQGVHQLKILVPDGKRGGFYLDGATLYVNHPLAEEREPIQFTSLYAERGLHLTAPLVSGDQADLTYRIAGKIDESAPYAKQTTHMIVRIQKGKDKATYFLPVGGYQFDSKIWLRFGAGEYKVTLYAPEITSQNRDYFRFFTVATFKVTSHAQMDGRNLLPGRGIQSDHPLIVDLAKEITAGKQSDRARARAIYTYVAKTMNYDMEKFKKNQFAWDDSAIKSLATKKGVCQDYVFLTLALLRASEIPSRFVEGEAGGQRHAWVEAKLDGRWVTMDPTWGSGFITPDGGFEKKLDMKYFDPTPDEFNKTHKRTGVAY</sequence>
<dbReference type="SMART" id="SM00460">
    <property type="entry name" value="TGc"/>
    <property type="match status" value="1"/>
</dbReference>
<gene>
    <name evidence="3" type="ORF">ACFQNG_12325</name>
</gene>
<keyword evidence="4" id="KW-1185">Reference proteome</keyword>
<dbReference type="PANTHER" id="PTHR33490">
    <property type="entry name" value="BLR5614 PROTEIN-RELATED"/>
    <property type="match status" value="1"/>
</dbReference>
<accession>A0ABW2RLR6</accession>
<dbReference type="SUPFAM" id="SSF54001">
    <property type="entry name" value="Cysteine proteinases"/>
    <property type="match status" value="1"/>
</dbReference>
<dbReference type="Pfam" id="PF01841">
    <property type="entry name" value="Transglut_core"/>
    <property type="match status" value="1"/>
</dbReference>
<dbReference type="PANTHER" id="PTHR33490:SF6">
    <property type="entry name" value="SLL1049 PROTEIN"/>
    <property type="match status" value="1"/>
</dbReference>
<protein>
    <submittedName>
        <fullName evidence="3">Transglutaminase domain-containing protein</fullName>
    </submittedName>
</protein>
<evidence type="ECO:0000313" key="4">
    <source>
        <dbReference type="Proteomes" id="UP001596500"/>
    </source>
</evidence>
<name>A0ABW2RLR6_9BACL</name>
<dbReference type="Gene3D" id="3.10.620.30">
    <property type="match status" value="1"/>
</dbReference>
<dbReference type="Proteomes" id="UP001596500">
    <property type="component" value="Unassembled WGS sequence"/>
</dbReference>